<reference evidence="2" key="1">
    <citation type="submission" date="2016-11" db="EMBL/GenBank/DDBJ databases">
        <authorList>
            <person name="Varghese N."/>
            <person name="Submissions S."/>
        </authorList>
    </citation>
    <scope>NUCLEOTIDE SEQUENCE [LARGE SCALE GENOMIC DNA]</scope>
    <source>
        <strain evidence="2">DSM 22623</strain>
    </source>
</reference>
<evidence type="ECO:0000313" key="1">
    <source>
        <dbReference type="EMBL" id="SHJ46064.1"/>
    </source>
</evidence>
<dbReference type="AlphaFoldDB" id="A0A1M6JHA7"/>
<dbReference type="EMBL" id="FQYP01000009">
    <property type="protein sequence ID" value="SHJ46064.1"/>
    <property type="molecule type" value="Genomic_DNA"/>
</dbReference>
<proteinExistence type="predicted"/>
<name>A0A1M6JHA7_9FLAO</name>
<gene>
    <name evidence="1" type="ORF">SAMN04488508_10966</name>
</gene>
<dbReference type="Gene3D" id="3.30.1460.10">
    <property type="match status" value="1"/>
</dbReference>
<dbReference type="OrthoDB" id="571431at2"/>
<dbReference type="SUPFAM" id="SSF69635">
    <property type="entry name" value="Type III secretory system chaperone-like"/>
    <property type="match status" value="1"/>
</dbReference>
<accession>A0A1M6JHA7</accession>
<sequence length="136" mass="15609">MDNQKLDKILKLFADKIEGSLGNWHFVIKDVQFVCLSDALHNRMRIISPIKEHAGMTKEEYHQCLEANFHSALDIKYAISGDVIWAAFIHPLQELSVSQVEDAIQQVYSAVKTFGTTYSSSNLYFPTDQDRKNRMN</sequence>
<evidence type="ECO:0008006" key="3">
    <source>
        <dbReference type="Google" id="ProtNLM"/>
    </source>
</evidence>
<organism evidence="1 2">
    <name type="scientific">Aquimarina spongiae</name>
    <dbReference type="NCBI Taxonomy" id="570521"/>
    <lineage>
        <taxon>Bacteria</taxon>
        <taxon>Pseudomonadati</taxon>
        <taxon>Bacteroidota</taxon>
        <taxon>Flavobacteriia</taxon>
        <taxon>Flavobacteriales</taxon>
        <taxon>Flavobacteriaceae</taxon>
        <taxon>Aquimarina</taxon>
    </lineage>
</organism>
<dbReference type="Proteomes" id="UP000184432">
    <property type="component" value="Unassembled WGS sequence"/>
</dbReference>
<evidence type="ECO:0000313" key="2">
    <source>
        <dbReference type="Proteomes" id="UP000184432"/>
    </source>
</evidence>
<protein>
    <recommendedName>
        <fullName evidence="3">Sensory transduction regulator</fullName>
    </recommendedName>
</protein>
<keyword evidence="2" id="KW-1185">Reference proteome</keyword>
<dbReference type="RefSeq" id="WP_073319788.1">
    <property type="nucleotide sequence ID" value="NZ_FQYP01000009.1"/>
</dbReference>